<dbReference type="RefSeq" id="WP_318349201.1">
    <property type="nucleotide sequence ID" value="NZ_AP018694.1"/>
</dbReference>
<organism evidence="1 2">
    <name type="scientific">Aquipluma nitroreducens</name>
    <dbReference type="NCBI Taxonomy" id="2010828"/>
    <lineage>
        <taxon>Bacteria</taxon>
        <taxon>Pseudomonadati</taxon>
        <taxon>Bacteroidota</taxon>
        <taxon>Bacteroidia</taxon>
        <taxon>Marinilabiliales</taxon>
        <taxon>Prolixibacteraceae</taxon>
        <taxon>Aquipluma</taxon>
    </lineage>
</organism>
<evidence type="ECO:0000313" key="2">
    <source>
        <dbReference type="Proteomes" id="UP001193389"/>
    </source>
</evidence>
<accession>A0A5K7S3J8</accession>
<name>A0A5K7S3J8_9BACT</name>
<dbReference type="AlphaFoldDB" id="A0A5K7S3J8"/>
<keyword evidence="2" id="KW-1185">Reference proteome</keyword>
<sequence length="135" mass="15900">MDYLVLGSNGFAQMGDSAFYKKLKIEMRVLLDYFHSSFPIPQKFKTIAYYSVKTFQHDFGDYQEIVLWYDSDYIDSLEESEIESDNEFFDLFWTWFRVIESVDLESDQLTNQIKETYFKSVDASKGEHLSVSIAS</sequence>
<protein>
    <submittedName>
        <fullName evidence="1">Uncharacterized protein</fullName>
    </submittedName>
</protein>
<dbReference type="EMBL" id="AP018694">
    <property type="protein sequence ID" value="BBE16096.1"/>
    <property type="molecule type" value="Genomic_DNA"/>
</dbReference>
<reference evidence="1" key="1">
    <citation type="journal article" date="2020" name="Int. J. Syst. Evol. Microbiol.">
        <title>Aquipluma nitroreducens gen. nov. sp. nov., a novel facultatively anaerobic bacterium isolated from a freshwater lake.</title>
        <authorList>
            <person name="Watanabe M."/>
            <person name="Kojima H."/>
            <person name="Fukui M."/>
        </authorList>
    </citation>
    <scope>NUCLEOTIDE SEQUENCE</scope>
    <source>
        <strain evidence="1">MeG22</strain>
    </source>
</reference>
<dbReference type="KEGG" id="anf:AQPE_0233"/>
<gene>
    <name evidence="1" type="ORF">AQPE_0233</name>
</gene>
<dbReference type="Proteomes" id="UP001193389">
    <property type="component" value="Chromosome"/>
</dbReference>
<evidence type="ECO:0000313" key="1">
    <source>
        <dbReference type="EMBL" id="BBE16096.1"/>
    </source>
</evidence>
<proteinExistence type="predicted"/>